<protein>
    <recommendedName>
        <fullName evidence="4">GCVT N-terminal domain-containing protein</fullName>
    </recommendedName>
</protein>
<dbReference type="EMBL" id="BART01023650">
    <property type="protein sequence ID" value="GAG95094.1"/>
    <property type="molecule type" value="Genomic_DNA"/>
</dbReference>
<dbReference type="PIRSF" id="PIRSF006487">
    <property type="entry name" value="GcvT"/>
    <property type="match status" value="1"/>
</dbReference>
<dbReference type="FunFam" id="3.30.70.1400:FF:000001">
    <property type="entry name" value="Aminomethyltransferase"/>
    <property type="match status" value="1"/>
</dbReference>
<name>X1BGQ1_9ZZZZ</name>
<accession>X1BGQ1</accession>
<comment type="caution">
    <text evidence="5">The sequence shown here is derived from an EMBL/GenBank/DDBJ whole genome shotgun (WGS) entry which is preliminary data.</text>
</comment>
<dbReference type="GO" id="GO:0008483">
    <property type="term" value="F:transaminase activity"/>
    <property type="evidence" value="ECO:0007669"/>
    <property type="project" value="UniProtKB-KW"/>
</dbReference>
<sequence length="246" mass="27607">CGAFDVSHMLRMWIEGPDSIDFLQTVTTNNVRKLKINGGQYSTCLNENGGTFDDLMLYRIGEEEFIWVTNAANGAKIWAHLQEQAKKFDANVTDRTKEIAMIAVQGPNALALLGKMSGKSMDEFGRFTCNPLTIAGYNTYLCRTGYTGESGAEILVMDCSFSDEGKERAIDFWKELLDQGADFDIKPCGLGARDSTRLEAGFVLYGHELDEKTSPIEARIPYAVKFKVEPHYIGYDVVRIQRWRIS</sequence>
<dbReference type="InterPro" id="IPR006222">
    <property type="entry name" value="GCVT_N"/>
</dbReference>
<keyword evidence="3" id="KW-0808">Transferase</keyword>
<dbReference type="AlphaFoldDB" id="X1BGQ1"/>
<evidence type="ECO:0000256" key="3">
    <source>
        <dbReference type="ARBA" id="ARBA00022679"/>
    </source>
</evidence>
<dbReference type="Gene3D" id="3.30.1360.120">
    <property type="entry name" value="Probable tRNA modification gtpase trme, domain 1"/>
    <property type="match status" value="1"/>
</dbReference>
<evidence type="ECO:0000313" key="5">
    <source>
        <dbReference type="EMBL" id="GAG95094.1"/>
    </source>
</evidence>
<evidence type="ECO:0000259" key="4">
    <source>
        <dbReference type="Pfam" id="PF01571"/>
    </source>
</evidence>
<keyword evidence="2" id="KW-0032">Aminotransferase</keyword>
<dbReference type="Pfam" id="PF01571">
    <property type="entry name" value="GCV_T"/>
    <property type="match status" value="1"/>
</dbReference>
<evidence type="ECO:0000256" key="2">
    <source>
        <dbReference type="ARBA" id="ARBA00022576"/>
    </source>
</evidence>
<gene>
    <name evidence="5" type="ORF">S01H4_42962</name>
</gene>
<dbReference type="InterPro" id="IPR028896">
    <property type="entry name" value="GcvT/YgfZ/DmdA"/>
</dbReference>
<evidence type="ECO:0000256" key="1">
    <source>
        <dbReference type="ARBA" id="ARBA00008609"/>
    </source>
</evidence>
<organism evidence="5">
    <name type="scientific">marine sediment metagenome</name>
    <dbReference type="NCBI Taxonomy" id="412755"/>
    <lineage>
        <taxon>unclassified sequences</taxon>
        <taxon>metagenomes</taxon>
        <taxon>ecological metagenomes</taxon>
    </lineage>
</organism>
<comment type="similarity">
    <text evidence="1">Belongs to the GcvT family.</text>
</comment>
<feature type="domain" description="GCVT N-terminal" evidence="4">
    <location>
        <begin position="1"/>
        <end position="227"/>
    </location>
</feature>
<reference evidence="5" key="1">
    <citation type="journal article" date="2014" name="Front. Microbiol.">
        <title>High frequency of phylogenetically diverse reductive dehalogenase-homologous genes in deep subseafloor sedimentary metagenomes.</title>
        <authorList>
            <person name="Kawai M."/>
            <person name="Futagami T."/>
            <person name="Toyoda A."/>
            <person name="Takaki Y."/>
            <person name="Nishi S."/>
            <person name="Hori S."/>
            <person name="Arai W."/>
            <person name="Tsubouchi T."/>
            <person name="Morono Y."/>
            <person name="Uchiyama I."/>
            <person name="Ito T."/>
            <person name="Fujiyama A."/>
            <person name="Inagaki F."/>
            <person name="Takami H."/>
        </authorList>
    </citation>
    <scope>NUCLEOTIDE SEQUENCE</scope>
    <source>
        <strain evidence="5">Expedition CK06-06</strain>
    </source>
</reference>
<dbReference type="PANTHER" id="PTHR43757">
    <property type="entry name" value="AMINOMETHYLTRANSFERASE"/>
    <property type="match status" value="1"/>
</dbReference>
<proteinExistence type="inferred from homology"/>
<feature type="non-terminal residue" evidence="5">
    <location>
        <position position="1"/>
    </location>
</feature>
<dbReference type="SUPFAM" id="SSF103025">
    <property type="entry name" value="Folate-binding domain"/>
    <property type="match status" value="1"/>
</dbReference>
<dbReference type="PANTHER" id="PTHR43757:SF2">
    <property type="entry name" value="AMINOMETHYLTRANSFERASE, MITOCHONDRIAL"/>
    <property type="match status" value="1"/>
</dbReference>
<dbReference type="InterPro" id="IPR027266">
    <property type="entry name" value="TrmE/GcvT-like"/>
</dbReference>